<dbReference type="AlphaFoldDB" id="A0A2K5QXA0"/>
<dbReference type="GeneTree" id="ENSGT01110000267310"/>
<reference evidence="2" key="1">
    <citation type="submission" date="2025-08" db="UniProtKB">
        <authorList>
            <consortium name="Ensembl"/>
        </authorList>
    </citation>
    <scope>IDENTIFICATION</scope>
</reference>
<evidence type="ECO:0000313" key="2">
    <source>
        <dbReference type="Ensembl" id="ENSCCAP00000020507.1"/>
    </source>
</evidence>
<protein>
    <submittedName>
        <fullName evidence="2">Uncharacterized protein</fullName>
    </submittedName>
</protein>
<sequence>MHVLLNTRRMFCVHSAGEVRVAVVAPIPTGSADPQKRISNEVLGPGHTWVLSRLGSSILRSSVASKFWKGVLNLRFPSKDFLSEQILLVEEQNHRDGTQPPVVPDALEEVQSLLKAAGLIVVPNDHVVAAAGHHEDDGSHIIEALDPLAAFITLATHVKHVEVDFVHLELRLKDSRSQDAAKQVLVARHIVGLLDHIDLVQEVLGTVNQLVLVEALVAGTHSFILPQSLGTLIEFGREVEVRHVHHTQNVVYSELVLRVGQLHRGHQVARGGHNGFDCLFQVVFDVLHFGCLLTIAVAPCSLRVLFAALSIKPINMQDPHLLHNGAFTRFSSTQQQQAVRGPVDLLVLLQLLLDLFVGLALRLLLVALVLGLTVPEAAHGGSGGRGRPGRGSARRAAGGGLGSSVRSAWGRLLGAGRGPRGARKGAKGRVVSVRPMGACSSPPLERRQRG</sequence>
<evidence type="ECO:0000313" key="3">
    <source>
        <dbReference type="Proteomes" id="UP000233040"/>
    </source>
</evidence>
<proteinExistence type="predicted"/>
<dbReference type="Proteomes" id="UP000233040">
    <property type="component" value="Unassembled WGS sequence"/>
</dbReference>
<feature type="region of interest" description="Disordered" evidence="1">
    <location>
        <begin position="379"/>
        <end position="450"/>
    </location>
</feature>
<name>A0A2K5QXA0_CEBIM</name>
<dbReference type="Ensembl" id="ENSCCAT00000037996.1">
    <property type="protein sequence ID" value="ENSCCAP00000020507.1"/>
    <property type="gene ID" value="ENSCCAG00000028098.1"/>
</dbReference>
<reference evidence="2" key="2">
    <citation type="submission" date="2025-09" db="UniProtKB">
        <authorList>
            <consortium name="Ensembl"/>
        </authorList>
    </citation>
    <scope>IDENTIFICATION</scope>
</reference>
<accession>A0A2K5QXA0</accession>
<keyword evidence="3" id="KW-1185">Reference proteome</keyword>
<feature type="compositionally biased region" description="Low complexity" evidence="1">
    <location>
        <begin position="403"/>
        <end position="412"/>
    </location>
</feature>
<evidence type="ECO:0000256" key="1">
    <source>
        <dbReference type="SAM" id="MobiDB-lite"/>
    </source>
</evidence>
<organism evidence="2 3">
    <name type="scientific">Cebus imitator</name>
    <name type="common">Panamanian white-faced capuchin</name>
    <name type="synonym">Cebus capucinus imitator</name>
    <dbReference type="NCBI Taxonomy" id="2715852"/>
    <lineage>
        <taxon>Eukaryota</taxon>
        <taxon>Metazoa</taxon>
        <taxon>Chordata</taxon>
        <taxon>Craniata</taxon>
        <taxon>Vertebrata</taxon>
        <taxon>Euteleostomi</taxon>
        <taxon>Mammalia</taxon>
        <taxon>Eutheria</taxon>
        <taxon>Euarchontoglires</taxon>
        <taxon>Primates</taxon>
        <taxon>Haplorrhini</taxon>
        <taxon>Platyrrhini</taxon>
        <taxon>Cebidae</taxon>
        <taxon>Cebinae</taxon>
        <taxon>Cebus</taxon>
    </lineage>
</organism>